<evidence type="ECO:0000256" key="13">
    <source>
        <dbReference type="ARBA" id="ARBA00023128"/>
    </source>
</evidence>
<evidence type="ECO:0000256" key="10">
    <source>
        <dbReference type="ARBA" id="ARBA00022989"/>
    </source>
</evidence>
<keyword evidence="6" id="KW-0547">Nucleotide-binding</keyword>
<keyword evidence="16" id="KW-1015">Disulfide bond</keyword>
<dbReference type="InterPro" id="IPR030381">
    <property type="entry name" value="G_DYNAMIN_dom"/>
</dbReference>
<dbReference type="AlphaFoldDB" id="A0A443SG65"/>
<dbReference type="STRING" id="299467.A0A443SG65"/>
<feature type="domain" description="Dynamin-type G" evidence="20">
    <location>
        <begin position="280"/>
        <end position="555"/>
    </location>
</feature>
<keyword evidence="5" id="KW-0053">Apoptosis</keyword>
<dbReference type="EC" id="3.6.5.5" evidence="3"/>
<protein>
    <recommendedName>
        <fullName evidence="17">Dynamin-like GTPase OPA1, mitochondrial</fullName>
        <ecNumber evidence="3">3.6.5.5</ecNumber>
    </recommendedName>
</protein>
<keyword evidence="13" id="KW-0496">Mitochondrion</keyword>
<keyword evidence="15" id="KW-0472">Membrane</keyword>
<keyword evidence="11 19" id="KW-0175">Coiled coil</keyword>
<dbReference type="SUPFAM" id="SSF52540">
    <property type="entry name" value="P-loop containing nucleoside triphosphate hydrolases"/>
    <property type="match status" value="1"/>
</dbReference>
<evidence type="ECO:0000256" key="18">
    <source>
        <dbReference type="ARBA" id="ARBA00048040"/>
    </source>
</evidence>
<dbReference type="FunFam" id="3.40.50.300:FF:000171">
    <property type="entry name" value="Dynamin-like 120 kDa protein, mitochondrial"/>
    <property type="match status" value="1"/>
</dbReference>
<dbReference type="GO" id="GO:0048312">
    <property type="term" value="P:intracellular distribution of mitochondria"/>
    <property type="evidence" value="ECO:0007669"/>
    <property type="project" value="TreeGrafter"/>
</dbReference>
<evidence type="ECO:0000256" key="9">
    <source>
        <dbReference type="ARBA" id="ARBA00022946"/>
    </source>
</evidence>
<dbReference type="PANTHER" id="PTHR11566">
    <property type="entry name" value="DYNAMIN"/>
    <property type="match status" value="1"/>
</dbReference>
<evidence type="ECO:0000256" key="1">
    <source>
        <dbReference type="ARBA" id="ARBA00004434"/>
    </source>
</evidence>
<evidence type="ECO:0000256" key="6">
    <source>
        <dbReference type="ARBA" id="ARBA00022741"/>
    </source>
</evidence>
<feature type="coiled-coil region" evidence="19">
    <location>
        <begin position="196"/>
        <end position="248"/>
    </location>
</feature>
<keyword evidence="10" id="KW-1133">Transmembrane helix</keyword>
<sequence>MEETVNFHYTKARHSCLIRTFKLTVATATQRKLHSIANGNAIKRKRLLTQTNLKHVQQIRNIGLVYQIVRNVLKIRYIVLGSLVGGGYTASKKYEEWKNGLPDLSWIKDIVPEQHKFDEWSNNLAELRDKYGEDTKSWISRFSNELSDKYELFNQWVEEAKLARQLEQQGDLAAQEEIKKESGLKKPLNTALSLFQTTADERAHQQQERLEKLQDELMNVQLKYQREIERLEKENKTIKKQLLIKSQKDVPQRKVKKSLIDMYSEVLDELSDYDTTYNTQDHLPRVIVVGDQSAGKTSVLEMIAGARIFPRGSGEMMTRAPVKVTLSEGPYHIAKFKDSAREFDLTKESELADLRREVEIRMKNSIRGGKSVSNEVISMSVQGPGLQRVVLVDLPGIISTVTSEMAQDTRDAIRDITKTYMSNPNAIILCIQDGSVDAERSIVTDLVSQMDPTGKRTIFVLTKVDIAEQNMANPTRIKKILDGKLFPMKALGYFAVVTGGGKDDSINSIKKLEEQFFRNSKLCKEGILNTTQCTTPNLSLAVSDCFWKMVKASVAQQADAFKATRFNLETEWKNSYPRLRELDRDELFERARGEMLDEIINLSQLSPKHWEEVISKRLWDKVSIFVFEQIYLPSAHNLDAGTFKTQVDIRLRQWAELTLPEKAVDVGWETLREEFDKLVEKTRSSKTHDDVFDNLKTAVSGEAMHRHKWEPKAADVLRVIQLNALEDYSIPDKQQWDSALEFLEKSVRERLSLAESQLNEMVGPGFTERWTHWKSKTKDQHVKSAIKYELDKIAQTTRCKLHKPVIDEDELTAIKKNLQTQNIEVDSEMIKQVWYPLYRINFLKRSLNRANDCRKCFYMYHQGLESDVNCDDIVLFWRIKRMLAATSNALRQQVVNREARRLEKEIKDVLDDFSQDQEKKVNLLTGRRVQLAEELKRVRQIQEKLEEFIAAGEHSQNEHNGNQ</sequence>
<evidence type="ECO:0000259" key="20">
    <source>
        <dbReference type="PROSITE" id="PS51718"/>
    </source>
</evidence>
<comment type="catalytic activity">
    <reaction evidence="18">
        <text>GTP + H2O = GDP + phosphate + H(+)</text>
        <dbReference type="Rhea" id="RHEA:19669"/>
        <dbReference type="ChEBI" id="CHEBI:15377"/>
        <dbReference type="ChEBI" id="CHEBI:15378"/>
        <dbReference type="ChEBI" id="CHEBI:37565"/>
        <dbReference type="ChEBI" id="CHEBI:43474"/>
        <dbReference type="ChEBI" id="CHEBI:58189"/>
        <dbReference type="EC" id="3.6.5.5"/>
    </reaction>
</comment>
<dbReference type="Pfam" id="PF00350">
    <property type="entry name" value="Dynamin_N"/>
    <property type="match status" value="1"/>
</dbReference>
<keyword evidence="9" id="KW-0809">Transit peptide</keyword>
<dbReference type="CDD" id="cd08771">
    <property type="entry name" value="DLP_1"/>
    <property type="match status" value="1"/>
</dbReference>
<evidence type="ECO:0000256" key="2">
    <source>
        <dbReference type="ARBA" id="ARBA00004569"/>
    </source>
</evidence>
<keyword evidence="4" id="KW-0812">Transmembrane</keyword>
<evidence type="ECO:0000256" key="19">
    <source>
        <dbReference type="SAM" id="Coils"/>
    </source>
</evidence>
<keyword evidence="22" id="KW-1185">Reference proteome</keyword>
<dbReference type="VEuPathDB" id="VectorBase:LDEU005522"/>
<dbReference type="Pfam" id="PF19434">
    <property type="entry name" value="OPA1_C"/>
    <property type="match status" value="1"/>
</dbReference>
<dbReference type="Gene3D" id="3.40.50.300">
    <property type="entry name" value="P-loop containing nucleotide triphosphate hydrolases"/>
    <property type="match status" value="1"/>
</dbReference>
<dbReference type="OrthoDB" id="415706at2759"/>
<gene>
    <name evidence="21" type="ORF">B4U80_03302</name>
</gene>
<dbReference type="GO" id="GO:0006915">
    <property type="term" value="P:apoptotic process"/>
    <property type="evidence" value="ECO:0007669"/>
    <property type="project" value="UniProtKB-KW"/>
</dbReference>
<keyword evidence="7" id="KW-0999">Mitochondrion inner membrane</keyword>
<dbReference type="GO" id="GO:0005525">
    <property type="term" value="F:GTP binding"/>
    <property type="evidence" value="ECO:0007669"/>
    <property type="project" value="UniProtKB-KW"/>
</dbReference>
<dbReference type="SMART" id="SM00053">
    <property type="entry name" value="DYNc"/>
    <property type="match status" value="1"/>
</dbReference>
<organism evidence="21 22">
    <name type="scientific">Leptotrombidium deliense</name>
    <dbReference type="NCBI Taxonomy" id="299467"/>
    <lineage>
        <taxon>Eukaryota</taxon>
        <taxon>Metazoa</taxon>
        <taxon>Ecdysozoa</taxon>
        <taxon>Arthropoda</taxon>
        <taxon>Chelicerata</taxon>
        <taxon>Arachnida</taxon>
        <taxon>Acari</taxon>
        <taxon>Acariformes</taxon>
        <taxon>Trombidiformes</taxon>
        <taxon>Prostigmata</taxon>
        <taxon>Anystina</taxon>
        <taxon>Parasitengona</taxon>
        <taxon>Trombiculoidea</taxon>
        <taxon>Trombiculidae</taxon>
        <taxon>Leptotrombidium</taxon>
    </lineage>
</organism>
<evidence type="ECO:0000256" key="11">
    <source>
        <dbReference type="ARBA" id="ARBA00023054"/>
    </source>
</evidence>
<name>A0A443SG65_9ACAR</name>
<evidence type="ECO:0000256" key="12">
    <source>
        <dbReference type="ARBA" id="ARBA00023121"/>
    </source>
</evidence>
<dbReference type="GO" id="GO:0005758">
    <property type="term" value="C:mitochondrial intermembrane space"/>
    <property type="evidence" value="ECO:0007669"/>
    <property type="project" value="UniProtKB-SubCell"/>
</dbReference>
<evidence type="ECO:0000256" key="4">
    <source>
        <dbReference type="ARBA" id="ARBA00022692"/>
    </source>
</evidence>
<evidence type="ECO:0000256" key="7">
    <source>
        <dbReference type="ARBA" id="ARBA00022792"/>
    </source>
</evidence>
<keyword evidence="8" id="KW-0378">Hydrolase</keyword>
<dbReference type="PANTHER" id="PTHR11566:SF67">
    <property type="entry name" value="DYNAMIN-LIKE 120 KDA PROTEIN, MITOCHONDRIAL"/>
    <property type="match status" value="1"/>
</dbReference>
<dbReference type="PROSITE" id="PS51718">
    <property type="entry name" value="G_DYNAMIN_2"/>
    <property type="match status" value="1"/>
</dbReference>
<dbReference type="GO" id="GO:0008053">
    <property type="term" value="P:mitochondrial fusion"/>
    <property type="evidence" value="ECO:0007669"/>
    <property type="project" value="TreeGrafter"/>
</dbReference>
<dbReference type="InterPro" id="IPR022812">
    <property type="entry name" value="Dynamin"/>
</dbReference>
<dbReference type="GO" id="GO:0000266">
    <property type="term" value="P:mitochondrial fission"/>
    <property type="evidence" value="ECO:0007669"/>
    <property type="project" value="TreeGrafter"/>
</dbReference>
<dbReference type="GO" id="GO:0006897">
    <property type="term" value="P:endocytosis"/>
    <property type="evidence" value="ECO:0007669"/>
    <property type="project" value="TreeGrafter"/>
</dbReference>
<keyword evidence="14" id="KW-0342">GTP-binding</keyword>
<evidence type="ECO:0000313" key="21">
    <source>
        <dbReference type="EMBL" id="RWS26518.1"/>
    </source>
</evidence>
<evidence type="ECO:0000256" key="5">
    <source>
        <dbReference type="ARBA" id="ARBA00022703"/>
    </source>
</evidence>
<dbReference type="PRINTS" id="PR00195">
    <property type="entry name" value="DYNAMIN"/>
</dbReference>
<evidence type="ECO:0000256" key="3">
    <source>
        <dbReference type="ARBA" id="ARBA00011980"/>
    </source>
</evidence>
<feature type="coiled-coil region" evidence="19">
    <location>
        <begin position="892"/>
        <end position="951"/>
    </location>
</feature>
<evidence type="ECO:0000256" key="15">
    <source>
        <dbReference type="ARBA" id="ARBA00023136"/>
    </source>
</evidence>
<dbReference type="InterPro" id="IPR001401">
    <property type="entry name" value="Dynamin_GTPase"/>
</dbReference>
<dbReference type="GO" id="GO:0016559">
    <property type="term" value="P:peroxisome fission"/>
    <property type="evidence" value="ECO:0007669"/>
    <property type="project" value="TreeGrafter"/>
</dbReference>
<evidence type="ECO:0000256" key="8">
    <source>
        <dbReference type="ARBA" id="ARBA00022801"/>
    </source>
</evidence>
<evidence type="ECO:0000256" key="17">
    <source>
        <dbReference type="ARBA" id="ARBA00044791"/>
    </source>
</evidence>
<dbReference type="GO" id="GO:0008017">
    <property type="term" value="F:microtubule binding"/>
    <property type="evidence" value="ECO:0007669"/>
    <property type="project" value="TreeGrafter"/>
</dbReference>
<comment type="caution">
    <text evidence="21">The sequence shown here is derived from an EMBL/GenBank/DDBJ whole genome shotgun (WGS) entry which is preliminary data.</text>
</comment>
<dbReference type="InterPro" id="IPR027417">
    <property type="entry name" value="P-loop_NTPase"/>
</dbReference>
<accession>A0A443SG65</accession>
<dbReference type="GO" id="GO:0005874">
    <property type="term" value="C:microtubule"/>
    <property type="evidence" value="ECO:0007669"/>
    <property type="project" value="TreeGrafter"/>
</dbReference>
<evidence type="ECO:0000256" key="14">
    <source>
        <dbReference type="ARBA" id="ARBA00023134"/>
    </source>
</evidence>
<dbReference type="Proteomes" id="UP000288716">
    <property type="component" value="Unassembled WGS sequence"/>
</dbReference>
<evidence type="ECO:0000313" key="22">
    <source>
        <dbReference type="Proteomes" id="UP000288716"/>
    </source>
</evidence>
<dbReference type="EMBL" id="NCKV01002682">
    <property type="protein sequence ID" value="RWS26518.1"/>
    <property type="molecule type" value="Genomic_DNA"/>
</dbReference>
<dbReference type="GO" id="GO:0005743">
    <property type="term" value="C:mitochondrial inner membrane"/>
    <property type="evidence" value="ECO:0007669"/>
    <property type="project" value="UniProtKB-SubCell"/>
</dbReference>
<dbReference type="GO" id="GO:0008289">
    <property type="term" value="F:lipid binding"/>
    <property type="evidence" value="ECO:0007669"/>
    <property type="project" value="UniProtKB-KW"/>
</dbReference>
<comment type="subcellular location">
    <subcellularLocation>
        <location evidence="1">Mitochondrion inner membrane</location>
        <topology evidence="1">Single-pass membrane protein</topology>
    </subcellularLocation>
    <subcellularLocation>
        <location evidence="2">Mitochondrion intermembrane space</location>
    </subcellularLocation>
</comment>
<proteinExistence type="predicted"/>
<reference evidence="21 22" key="1">
    <citation type="journal article" date="2018" name="Gigascience">
        <title>Genomes of trombidid mites reveal novel predicted allergens and laterally-transferred genes associated with secondary metabolism.</title>
        <authorList>
            <person name="Dong X."/>
            <person name="Chaisiri K."/>
            <person name="Xia D."/>
            <person name="Armstrong S.D."/>
            <person name="Fang Y."/>
            <person name="Donnelly M.J."/>
            <person name="Kadowaki T."/>
            <person name="McGarry J.W."/>
            <person name="Darby A.C."/>
            <person name="Makepeace B.L."/>
        </authorList>
    </citation>
    <scope>NUCLEOTIDE SEQUENCE [LARGE SCALE GENOMIC DNA]</scope>
    <source>
        <strain evidence="21">UoL-UT</strain>
    </source>
</reference>
<evidence type="ECO:0000256" key="16">
    <source>
        <dbReference type="ARBA" id="ARBA00023157"/>
    </source>
</evidence>
<dbReference type="InterPro" id="IPR045063">
    <property type="entry name" value="Dynamin_N"/>
</dbReference>
<dbReference type="GO" id="GO:0003924">
    <property type="term" value="F:GTPase activity"/>
    <property type="evidence" value="ECO:0007669"/>
    <property type="project" value="InterPro"/>
</dbReference>
<dbReference type="InterPro" id="IPR045817">
    <property type="entry name" value="OPA1_C"/>
</dbReference>
<keyword evidence="12" id="KW-0446">Lipid-binding</keyword>